<keyword evidence="2" id="KW-1185">Reference proteome</keyword>
<name>A0A2K9NR02_BACTC</name>
<dbReference type="KEGG" id="bsto:C0V70_07415"/>
<proteinExistence type="predicted"/>
<dbReference type="RefSeq" id="WP_102243230.1">
    <property type="nucleotide sequence ID" value="NZ_CP025704.1"/>
</dbReference>
<accession>A0A2K9NR02</accession>
<sequence length="239" mass="27099">MKNCFLVVLLLLSSVLHAEETKSTLENNFILRAGFSFNHIEMNTDRLIDNHESEDDDPEDETKTLGFGLVTSLAYRWEAWEFVVASDVLFGKIKDVTFIDNQNSIRGGGSFRFVSFSPQIKYHTPFSILDKANIYVGFGPSWSLQTFVFNDATTTGNFNNKKRISFENYGGGLFIGLEEILPFKQDHPMFLEIGYNYMHSYKVSILDASDTAEVITLSEGNSNDFSGHYIIVRTGFTLF</sequence>
<evidence type="ECO:0000313" key="1">
    <source>
        <dbReference type="EMBL" id="AUN97937.1"/>
    </source>
</evidence>
<dbReference type="Proteomes" id="UP000235584">
    <property type="component" value="Chromosome"/>
</dbReference>
<evidence type="ECO:0000313" key="2">
    <source>
        <dbReference type="Proteomes" id="UP000235584"/>
    </source>
</evidence>
<protein>
    <submittedName>
        <fullName evidence="1">Uncharacterized protein</fullName>
    </submittedName>
</protein>
<dbReference type="AlphaFoldDB" id="A0A2K9NR02"/>
<dbReference type="EMBL" id="CP025704">
    <property type="protein sequence ID" value="AUN97937.1"/>
    <property type="molecule type" value="Genomic_DNA"/>
</dbReference>
<reference evidence="1 2" key="1">
    <citation type="submission" date="2018-01" db="EMBL/GenBank/DDBJ databases">
        <title>Complete genome sequence of Bacteriovorax stolpii DSM12778.</title>
        <authorList>
            <person name="Tang B."/>
            <person name="Chang J."/>
        </authorList>
    </citation>
    <scope>NUCLEOTIDE SEQUENCE [LARGE SCALE GENOMIC DNA]</scope>
    <source>
        <strain evidence="1 2">DSM 12778</strain>
    </source>
</reference>
<gene>
    <name evidence="1" type="ORF">C0V70_07415</name>
</gene>
<organism evidence="1 2">
    <name type="scientific">Bacteriovorax stolpii</name>
    <name type="common">Bdellovibrio stolpii</name>
    <dbReference type="NCBI Taxonomy" id="960"/>
    <lineage>
        <taxon>Bacteria</taxon>
        <taxon>Pseudomonadati</taxon>
        <taxon>Bdellovibrionota</taxon>
        <taxon>Bacteriovoracia</taxon>
        <taxon>Bacteriovoracales</taxon>
        <taxon>Bacteriovoracaceae</taxon>
        <taxon>Bacteriovorax</taxon>
    </lineage>
</organism>